<dbReference type="EMBL" id="CP016793">
    <property type="protein sequence ID" value="ANZ39827.1"/>
    <property type="molecule type" value="Genomic_DNA"/>
</dbReference>
<dbReference type="InterPro" id="IPR003594">
    <property type="entry name" value="HATPase_dom"/>
</dbReference>
<dbReference type="InterPro" id="IPR036457">
    <property type="entry name" value="PPM-type-like_dom_sf"/>
</dbReference>
<dbReference type="PANTHER" id="PTHR43156">
    <property type="entry name" value="STAGE II SPORULATION PROTEIN E-RELATED"/>
    <property type="match status" value="1"/>
</dbReference>
<dbReference type="CDD" id="cd16936">
    <property type="entry name" value="HATPase_RsbW-like"/>
    <property type="match status" value="1"/>
</dbReference>
<evidence type="ECO:0000259" key="3">
    <source>
        <dbReference type="PROSITE" id="PS50112"/>
    </source>
</evidence>
<dbReference type="PROSITE" id="PS50801">
    <property type="entry name" value="STAS"/>
    <property type="match status" value="1"/>
</dbReference>
<evidence type="ECO:0008006" key="7">
    <source>
        <dbReference type="Google" id="ProtNLM"/>
    </source>
</evidence>
<evidence type="ECO:0000313" key="5">
    <source>
        <dbReference type="EMBL" id="ANZ39827.1"/>
    </source>
</evidence>
<dbReference type="PROSITE" id="PS50112">
    <property type="entry name" value="PAS"/>
    <property type="match status" value="1"/>
</dbReference>
<dbReference type="InterPro" id="IPR013656">
    <property type="entry name" value="PAS_4"/>
</dbReference>
<dbReference type="CDD" id="cd00130">
    <property type="entry name" value="PAS"/>
    <property type="match status" value="2"/>
</dbReference>
<dbReference type="Gene3D" id="3.60.40.10">
    <property type="entry name" value="PPM-type phosphatase domain"/>
    <property type="match status" value="1"/>
</dbReference>
<dbReference type="InterPro" id="IPR001610">
    <property type="entry name" value="PAC"/>
</dbReference>
<dbReference type="SMART" id="SM00331">
    <property type="entry name" value="PP2C_SIG"/>
    <property type="match status" value="1"/>
</dbReference>
<dbReference type="SMART" id="SM00086">
    <property type="entry name" value="PAC"/>
    <property type="match status" value="2"/>
</dbReference>
<dbReference type="InterPro" id="IPR001932">
    <property type="entry name" value="PPM-type_phosphatase-like_dom"/>
</dbReference>
<dbReference type="OrthoDB" id="163538at2"/>
<dbReference type="SUPFAM" id="SSF55874">
    <property type="entry name" value="ATPase domain of HSP90 chaperone/DNA topoisomerase II/histidine kinase"/>
    <property type="match status" value="1"/>
</dbReference>
<dbReference type="NCBIfam" id="TIGR00229">
    <property type="entry name" value="sensory_box"/>
    <property type="match status" value="1"/>
</dbReference>
<dbReference type="Gene3D" id="3.30.565.10">
    <property type="entry name" value="Histidine kinase-like ATPase, C-terminal domain"/>
    <property type="match status" value="1"/>
</dbReference>
<dbReference type="InterPro" id="IPR013655">
    <property type="entry name" value="PAS_fold_3"/>
</dbReference>
<evidence type="ECO:0000256" key="1">
    <source>
        <dbReference type="ARBA" id="ARBA00022801"/>
    </source>
</evidence>
<dbReference type="GO" id="GO:0016791">
    <property type="term" value="F:phosphatase activity"/>
    <property type="evidence" value="ECO:0007669"/>
    <property type="project" value="TreeGrafter"/>
</dbReference>
<dbReference type="SMART" id="SM00065">
    <property type="entry name" value="GAF"/>
    <property type="match status" value="1"/>
</dbReference>
<dbReference type="STRING" id="1586287.BBK82_31065"/>
<feature type="domain" description="PAS" evidence="3">
    <location>
        <begin position="293"/>
        <end position="363"/>
    </location>
</feature>
<dbReference type="InterPro" id="IPR003018">
    <property type="entry name" value="GAF"/>
</dbReference>
<dbReference type="Pfam" id="PF13581">
    <property type="entry name" value="HATPase_c_2"/>
    <property type="match status" value="1"/>
</dbReference>
<dbReference type="SUPFAM" id="SSF52091">
    <property type="entry name" value="SpoIIaa-like"/>
    <property type="match status" value="1"/>
</dbReference>
<feature type="region of interest" description="Disordered" evidence="2">
    <location>
        <begin position="776"/>
        <end position="798"/>
    </location>
</feature>
<dbReference type="Gene3D" id="3.30.450.20">
    <property type="entry name" value="PAS domain"/>
    <property type="match status" value="2"/>
</dbReference>
<dbReference type="Proteomes" id="UP000093053">
    <property type="component" value="Chromosome"/>
</dbReference>
<dbReference type="SUPFAM" id="SSF55781">
    <property type="entry name" value="GAF domain-like"/>
    <property type="match status" value="1"/>
</dbReference>
<reference evidence="5 6" key="1">
    <citation type="submission" date="2016-07" db="EMBL/GenBank/DDBJ databases">
        <title>Complete genome sequence of the Lentzea guizhouensis DHS C013.</title>
        <authorList>
            <person name="Cao C."/>
        </authorList>
    </citation>
    <scope>NUCLEOTIDE SEQUENCE [LARGE SCALE GENOMIC DNA]</scope>
    <source>
        <strain evidence="5 6">DHS C013</strain>
    </source>
</reference>
<accession>A0A1B2HQ38</accession>
<evidence type="ECO:0000313" key="6">
    <source>
        <dbReference type="Proteomes" id="UP000093053"/>
    </source>
</evidence>
<dbReference type="InterPro" id="IPR035965">
    <property type="entry name" value="PAS-like_dom_sf"/>
</dbReference>
<dbReference type="Pfam" id="PF07228">
    <property type="entry name" value="SpoIIE"/>
    <property type="match status" value="1"/>
</dbReference>
<protein>
    <recommendedName>
        <fullName evidence="7">PAS domain S-box protein</fullName>
    </recommendedName>
</protein>
<dbReference type="InterPro" id="IPR029016">
    <property type="entry name" value="GAF-like_dom_sf"/>
</dbReference>
<organism evidence="5 6">
    <name type="scientific">Lentzea guizhouensis</name>
    <dbReference type="NCBI Taxonomy" id="1586287"/>
    <lineage>
        <taxon>Bacteria</taxon>
        <taxon>Bacillati</taxon>
        <taxon>Actinomycetota</taxon>
        <taxon>Actinomycetes</taxon>
        <taxon>Pseudonocardiales</taxon>
        <taxon>Pseudonocardiaceae</taxon>
        <taxon>Lentzea</taxon>
    </lineage>
</organism>
<dbReference type="CDD" id="cd07043">
    <property type="entry name" value="STAS_anti-anti-sigma_factors"/>
    <property type="match status" value="1"/>
</dbReference>
<dbReference type="InterPro" id="IPR002645">
    <property type="entry name" value="STAS_dom"/>
</dbReference>
<dbReference type="Pfam" id="PF08447">
    <property type="entry name" value="PAS_3"/>
    <property type="match status" value="1"/>
</dbReference>
<dbReference type="PANTHER" id="PTHR43156:SF2">
    <property type="entry name" value="STAGE II SPORULATION PROTEIN E"/>
    <property type="match status" value="1"/>
</dbReference>
<dbReference type="Gene3D" id="3.30.750.24">
    <property type="entry name" value="STAS domain"/>
    <property type="match status" value="1"/>
</dbReference>
<feature type="domain" description="STAS" evidence="4">
    <location>
        <begin position="808"/>
        <end position="890"/>
    </location>
</feature>
<dbReference type="Pfam" id="PF08448">
    <property type="entry name" value="PAS_4"/>
    <property type="match status" value="1"/>
</dbReference>
<dbReference type="AlphaFoldDB" id="A0A1B2HQ38"/>
<dbReference type="InterPro" id="IPR058548">
    <property type="entry name" value="MlaB-like_STAS"/>
</dbReference>
<proteinExistence type="predicted"/>
<dbReference type="SUPFAM" id="SSF55785">
    <property type="entry name" value="PYP-like sensor domain (PAS domain)"/>
    <property type="match status" value="2"/>
</dbReference>
<dbReference type="Gene3D" id="3.30.450.40">
    <property type="match status" value="1"/>
</dbReference>
<evidence type="ECO:0000256" key="2">
    <source>
        <dbReference type="SAM" id="MobiDB-lite"/>
    </source>
</evidence>
<keyword evidence="6" id="KW-1185">Reference proteome</keyword>
<dbReference type="KEGG" id="led:BBK82_31065"/>
<gene>
    <name evidence="5" type="ORF">BBK82_31065</name>
</gene>
<dbReference type="RefSeq" id="WP_065918168.1">
    <property type="nucleotide sequence ID" value="NZ_CP016793.1"/>
</dbReference>
<dbReference type="Pfam" id="PF13466">
    <property type="entry name" value="STAS_2"/>
    <property type="match status" value="1"/>
</dbReference>
<dbReference type="SMART" id="SM00091">
    <property type="entry name" value="PAS"/>
    <property type="match status" value="2"/>
</dbReference>
<name>A0A1B2HQ38_9PSEU</name>
<dbReference type="InterPro" id="IPR000014">
    <property type="entry name" value="PAS"/>
</dbReference>
<dbReference type="InterPro" id="IPR036890">
    <property type="entry name" value="HATPase_C_sf"/>
</dbReference>
<evidence type="ECO:0000259" key="4">
    <source>
        <dbReference type="PROSITE" id="PS50801"/>
    </source>
</evidence>
<dbReference type="SUPFAM" id="SSF81606">
    <property type="entry name" value="PP2C-like"/>
    <property type="match status" value="1"/>
</dbReference>
<dbReference type="InterPro" id="IPR036513">
    <property type="entry name" value="STAS_dom_sf"/>
</dbReference>
<sequence length="890" mass="96242">MDKPDDLLNAIAAVVYQADAGSGVVSSISAYAERMFGHPLHWWHGRADAWRSVVHPQDLAAVERDRARGAGERDEFDLTYRIVDAGGRVLWVQDRIVVQRSAEGAPLWLRGVLTDVTRHIADREREQFLTLLDHELQRTSDAESVMAAATRMLGEHLRADRCAYAQVEQDENHFVMSGDHATGLPPLAGRFAMSAFGEPAVAAMRAGSPWIVGDSAADPRLGTADQAVYEATGIRAVVCLPLMRDGRFVAGMAVHQATARQWSAPEIELVSVVVNRCWESLQRVHADRQLRDSELRYRQLVESTTDAILMLDADLRFIDANPALCTLLGRDRNELVGTAAADVLDHGEHSRLRELVDDTASPRSITAVWHLLRADDTRVAVELSIQTTSRGVQAIGRDITERLRAEAERDLLLRREHEIAETLQRSLLPRELPPLERLAVSARYLPAGYGQIGGDWYDVLHLGKTTVALTVGDVVGKGAAAAAVMGQLRSALSGYLVDGHPPAAALERLDAFAARIEGAAGSSCACATFDWATGTLCWSTAGHPPPVVVDDTTAQTLTGHGAVLGVSKREPYRDQQTTLRPGASILLYTDGLVEHRERPIDQGLHALTNVVSPAHEQNPTSLANTVIDALLTDGQHDDVALVIARHLPPPLRQRLPARPGELAGMRKRIRTWSQQSGLSPDAGYDLQLALGEAVANAVDHAYPDEPGDLEYSVRHTATAIEVTVSDEGRWRPPTPGPTNRGRGIKLIQTLSTTMDLRHDANGTTVTFQLACTTRNDTAAEHPSPSPSSPPEADTADHGNTAVAPVQHLALDEDLDSATIPRIRQTLLTQITTSDPRPVNVDLTAVRYISSSGIALLIEAMTAAHDRGRALTVTTAPGSAPARILALSGLA</sequence>
<dbReference type="InterPro" id="IPR052016">
    <property type="entry name" value="Bact_Sigma-Reg"/>
</dbReference>
<keyword evidence="1" id="KW-0378">Hydrolase</keyword>
<dbReference type="Pfam" id="PF01590">
    <property type="entry name" value="GAF"/>
    <property type="match status" value="1"/>
</dbReference>